<dbReference type="SMART" id="SM00823">
    <property type="entry name" value="PKS_PP"/>
    <property type="match status" value="3"/>
</dbReference>
<dbReference type="FunFam" id="1.10.1200.10:FF:000005">
    <property type="entry name" value="Nonribosomal peptide synthetase 1"/>
    <property type="match status" value="2"/>
</dbReference>
<dbReference type="InterPro" id="IPR006162">
    <property type="entry name" value="Ppantetheine_attach_site"/>
</dbReference>
<dbReference type="InterPro" id="IPR025110">
    <property type="entry name" value="AMP-bd_C"/>
</dbReference>
<dbReference type="SUPFAM" id="SSF56801">
    <property type="entry name" value="Acetyl-CoA synthetase-like"/>
    <property type="match status" value="3"/>
</dbReference>
<dbReference type="PANTHER" id="PTHR45527">
    <property type="entry name" value="NONRIBOSOMAL PEPTIDE SYNTHETASE"/>
    <property type="match status" value="1"/>
</dbReference>
<dbReference type="Pfam" id="PF00550">
    <property type="entry name" value="PP-binding"/>
    <property type="match status" value="3"/>
</dbReference>
<evidence type="ECO:0000256" key="4">
    <source>
        <dbReference type="ARBA" id="ARBA00022553"/>
    </source>
</evidence>
<dbReference type="FunFam" id="1.10.1200.10:FF:000016">
    <property type="entry name" value="Non-ribosomal peptide synthase"/>
    <property type="match status" value="1"/>
</dbReference>
<dbReference type="Pfam" id="PF13193">
    <property type="entry name" value="AMP-binding_C"/>
    <property type="match status" value="3"/>
</dbReference>
<dbReference type="PANTHER" id="PTHR45527:SF1">
    <property type="entry name" value="FATTY ACID SYNTHASE"/>
    <property type="match status" value="1"/>
</dbReference>
<dbReference type="GO" id="GO:0003824">
    <property type="term" value="F:catalytic activity"/>
    <property type="evidence" value="ECO:0007669"/>
    <property type="project" value="InterPro"/>
</dbReference>
<dbReference type="EMBL" id="DRQG01000086">
    <property type="protein sequence ID" value="HGY55856.1"/>
    <property type="molecule type" value="Genomic_DNA"/>
</dbReference>
<dbReference type="NCBIfam" id="TIGR01733">
    <property type="entry name" value="AA-adenyl-dom"/>
    <property type="match status" value="3"/>
</dbReference>
<dbReference type="InterPro" id="IPR010071">
    <property type="entry name" value="AA_adenyl_dom"/>
</dbReference>
<dbReference type="InterPro" id="IPR001242">
    <property type="entry name" value="Condensation_dom"/>
</dbReference>
<dbReference type="FunFam" id="3.30.559.10:FF:000012">
    <property type="entry name" value="Non-ribosomal peptide synthetase"/>
    <property type="match status" value="3"/>
</dbReference>
<dbReference type="InterPro" id="IPR045851">
    <property type="entry name" value="AMP-bd_C_sf"/>
</dbReference>
<reference evidence="6" key="1">
    <citation type="journal article" date="2020" name="mSystems">
        <title>Genome- and Community-Level Interaction Insights into Carbon Utilization and Element Cycling Functions of Hydrothermarchaeota in Hydrothermal Sediment.</title>
        <authorList>
            <person name="Zhou Z."/>
            <person name="Liu Y."/>
            <person name="Xu W."/>
            <person name="Pan J."/>
            <person name="Luo Z.H."/>
            <person name="Li M."/>
        </authorList>
    </citation>
    <scope>NUCLEOTIDE SEQUENCE [LARGE SCALE GENOMIC DNA]</scope>
    <source>
        <strain evidence="6">HyVt-577</strain>
    </source>
</reference>
<feature type="domain" description="Carrier" evidence="5">
    <location>
        <begin position="3129"/>
        <end position="3204"/>
    </location>
</feature>
<dbReference type="Gene3D" id="2.30.38.10">
    <property type="entry name" value="Luciferase, Domain 3"/>
    <property type="match status" value="3"/>
</dbReference>
<dbReference type="FunFam" id="3.30.559.30:FF:000001">
    <property type="entry name" value="Non-ribosomal peptide synthetase"/>
    <property type="match status" value="2"/>
</dbReference>
<name>A0A7V4U0P1_CALAY</name>
<dbReference type="SUPFAM" id="SSF47336">
    <property type="entry name" value="ACP-like"/>
    <property type="match status" value="3"/>
</dbReference>
<dbReference type="PROSITE" id="PS00012">
    <property type="entry name" value="PHOSPHOPANTETHEINE"/>
    <property type="match status" value="3"/>
</dbReference>
<dbReference type="FunFam" id="3.30.300.30:FF:000010">
    <property type="entry name" value="Enterobactin synthetase component F"/>
    <property type="match status" value="3"/>
</dbReference>
<dbReference type="InterPro" id="IPR036736">
    <property type="entry name" value="ACP-like_sf"/>
</dbReference>
<dbReference type="InterPro" id="IPR000873">
    <property type="entry name" value="AMP-dep_synth/lig_dom"/>
</dbReference>
<dbReference type="GO" id="GO:0005829">
    <property type="term" value="C:cytosol"/>
    <property type="evidence" value="ECO:0007669"/>
    <property type="project" value="TreeGrafter"/>
</dbReference>
<dbReference type="InterPro" id="IPR009081">
    <property type="entry name" value="PP-bd_ACP"/>
</dbReference>
<dbReference type="Pfam" id="PF00668">
    <property type="entry name" value="Condensation"/>
    <property type="match status" value="3"/>
</dbReference>
<dbReference type="Gene3D" id="3.40.50.980">
    <property type="match status" value="6"/>
</dbReference>
<evidence type="ECO:0000259" key="5">
    <source>
        <dbReference type="PROSITE" id="PS50075"/>
    </source>
</evidence>
<dbReference type="Proteomes" id="UP000885779">
    <property type="component" value="Unassembled WGS sequence"/>
</dbReference>
<dbReference type="CDD" id="cd19531">
    <property type="entry name" value="LCL_NRPS-like"/>
    <property type="match status" value="3"/>
</dbReference>
<dbReference type="NCBIfam" id="NF003417">
    <property type="entry name" value="PRK04813.1"/>
    <property type="match status" value="3"/>
</dbReference>
<dbReference type="Gene3D" id="3.30.559.30">
    <property type="entry name" value="Nonribosomal peptide synthetase, condensation domain"/>
    <property type="match status" value="3"/>
</dbReference>
<dbReference type="InterPro" id="IPR020802">
    <property type="entry name" value="TesA-like"/>
</dbReference>
<organism evidence="6">
    <name type="scientific">Caldithrix abyssi</name>
    <dbReference type="NCBI Taxonomy" id="187145"/>
    <lineage>
        <taxon>Bacteria</taxon>
        <taxon>Pseudomonadati</taxon>
        <taxon>Calditrichota</taxon>
        <taxon>Calditrichia</taxon>
        <taxon>Calditrichales</taxon>
        <taxon>Calditrichaceae</taxon>
        <taxon>Caldithrix</taxon>
    </lineage>
</organism>
<evidence type="ECO:0000256" key="1">
    <source>
        <dbReference type="ARBA" id="ARBA00001957"/>
    </source>
</evidence>
<dbReference type="InterPro" id="IPR029058">
    <property type="entry name" value="AB_hydrolase_fold"/>
</dbReference>
<evidence type="ECO:0000256" key="3">
    <source>
        <dbReference type="ARBA" id="ARBA00022450"/>
    </source>
</evidence>
<dbReference type="Pfam" id="PF00501">
    <property type="entry name" value="AMP-binding"/>
    <property type="match status" value="3"/>
</dbReference>
<dbReference type="FunFam" id="3.40.50.980:FF:000001">
    <property type="entry name" value="Non-ribosomal peptide synthetase"/>
    <property type="match status" value="3"/>
</dbReference>
<dbReference type="InterPro" id="IPR020845">
    <property type="entry name" value="AMP-binding_CS"/>
</dbReference>
<dbReference type="CDD" id="cd05930">
    <property type="entry name" value="A_NRPS"/>
    <property type="match status" value="3"/>
</dbReference>
<dbReference type="GO" id="GO:0031177">
    <property type="term" value="F:phosphopantetheine binding"/>
    <property type="evidence" value="ECO:0007669"/>
    <property type="project" value="InterPro"/>
</dbReference>
<comment type="similarity">
    <text evidence="2">Belongs to the ATP-dependent AMP-binding enzyme family.</text>
</comment>
<keyword evidence="4" id="KW-0597">Phosphoprotein</keyword>
<sequence>MKENDIKEAPVSETAEQEVYVFPASFGQKRLWFLDQFEPNSPYYNIPSAFRLKGPFRLDVFQKAIDEIVDRHESLRTTFAMMDGETVQIIYPDFKLDVPVIDLQHLPDAEREKEIRRLANQEARKPFDLKKGPLARVTVLKAGPEDHVILLTLHHIISDGWSMGVLIGEISALYAAFSAGEPSPLPELPLQYADYAEWQKEYLQGEVLEKQLNYWKNHLGENPPVLELPTDRPRPAVQTNAGATANIKIEAPIAAAIKKAGQKEGATVFMTLLAAFKILLYRYSGQERLSVGTPIANRTQGETEGLIGLFINTLVLKTDLDAGQSFRELVRNVRTTTLDAYENQDLPFEYLVDALQKDRDIRTSPLFQVMFILQNAPVSMRRVSDLQMEMLKVDMGTSTFDITFNVSESPAGFSITAEYNTDLFNASTIERMLRHYKNLLEQIGQNPDQPIGRIPFLSKEETDTILHKWNNTTVPFPSDACVHQLIENQCAQKGQNTAVIAGEERLTYEELNNRANRLARYLIEAGVAPEDRVGISLERSAEMVIGLLAILKSGAAYVPLDPNYPTERLEYMIEDSAMDILITQESLKERFQRDGLHIISIDGEAEKIARQKETNPQVHVLPENTAYIIYTSGSTGKPKGVMIQHRSVVNHNRFVINRFELQEQDRMLQFATINFDAAVEEIFPTLQCGAAVVLRGKEVLISGAELLALIEKHGLTILDLPTAYWHQWVNELDEQGQQIPDGLKLVILGGDKASPEHVARWNKLGGEKVRLLNTYGPTETTIICTSYEATETDRNSKNPLELPIGEPIANTTAYILDKNLQLCPVGVPGELHIGGESLARGYLNRPELTAEKFIPDPFSQKPGGRLYKTGDLVKYRPDGNIEFIGRVDYQLKIRGFRVEPGEIENVLLEHSDIRDAAVIARQEKNREKQLIAYLVADDGKEPAAGDLRRFLAEHLPEYMVPAAFVFLDKIPLTANGKVDRKALPDPDSALFIESSETEFIAPRTPSEEVVAELCAEVLGLESVGVIHNFFELGGHSLLATQLISRVNKAFEVEVPLRKIFEEPTVAGLARAVDEAKLQQAGIPAPPIEPVPRDQDLPLSFAQHRLWFLDKLEPNSPFYNIPETYRVRGPLDIEILEKSFNAILDRHEILRTTFGEKDGNPVLNIAEEFTYTLPVNDISALSEEERETELRNLVRKRALQPIPLDRLPLFHLEIVKLAAEEHAVILIMHHIISDNWSSQILMGELAALYAAFSEDMPNPLPDLRLQYADYAYWQRNWLQGEVLEKQIAFWKKELSGAPPVLELPTDRPRPAMQTFNGDFVKFQLPQKLSEKIKDISHREGATLFMTLLAAFQALLYRYSGQDDITVGSPVANRNRTEVEGLIGFFVNTLVLRGRLQGNPSFTELIRRTKETAMNAYAHQELPFEKIVDAVQPERDMSHSPLFQVMFALQTSGGLSIKAGKQMPLQIEPLEAHSKTAKFDLTLFMMESGDHLAGAMEYNTDLFDRSTIERLLRHFETLLNVLTEDPQRRIATAPLLSGEERKTVLEEWNGKPRPLHFDKTIVEIFEDRVRQNPEAIAVRFGSQTLTYKALNEQANRLAHYLRQKGLSTDGLAGVCIERSPEMIVALLAVLKAGGAYVPVDPGYPDERIRYILSDAQPHILLTTEGLLPRFETLSVETLCLDRDKALFENMPRKNPGVYPDKENLAYMIYTSGSTGKPKGTLITHRGLTNYLNWTWQAYPLQSGNGSLVHSTIAFDATVTAVYTPLLNGKTVTLVPESNDLEELSRALLEYGDFSVVKITPAHLEMLSHQIPAEKAQGRTHAFVIGGENLTAEQIRFWQENAPQTLLFNEYGPTETVVGCVVYEASQWRGEGSVPIGRAIDNTTVYILNDYLEPVPAGVPGELYIGGEGVARGYHNRADLTAERFLPDPFSKKPGARMYKTGDLVKYHKDGIMEFLGRTDNQVKIRGYRIELGEIETALTQHDLVNEAVVLVREDKPGDRRLTAYYKSSAPQPPKTAELRNFLKENLPEYMIPAAFVYMDEFPLTTNGKVDRRALPKPEQSRDELESIFVAPRTEKEKQLAQIWIELLGIEKIGVHDSFFELGGHSLIGTQLISRIRDVFSVELPLRALFENPTIAGLAQAIEQNRFMAVAARELPPLKRFPRKGPVPLSFAQRRLWFLDQLAPGSAFYNLPMAVRLIGDLDIDVLERALQEIVRRHEILRTTFSYDGEEPVQVIDPDFRLELEVTDLTSLESQKAIEATAQKLATEEAREPFDLELGPLFRVKLLKTAENEHVILYTLHHIISDGWSNNLLMREVAVLYEAFSQGLPSPLPELKLQFADYALWQRSWLKDDILQQQIDYWKSEIGPNPPVLHLPTDRPRPAIQTFNGDTYVQLIPGDLVEKIKSIGQREGATLFMTLLAAFQTLLHRYSNQNEFLVGSPIANRTHSETEDLIGFFVNTLVLRADFSDRPDFISLLRRVREITLGAYAHQDLPFEQLVEILQPERDMSHSPLFQVMFVLQNTPPPKGISLSDISMEPVEAKDRTAKFDLSLVCMESPQGIAAEFEYNTDLFDRSTIEGMFRHFVVLLEQISAKPHRPLDTLPMLHSAEQHTILHEWNRTEEPIEQDLCIHQLFESAAQQYASEPAIVFEDDSMMTYAQLNQRANQLAAFLRDNGIGPEKKVAISVDRSFDMVIGLLGVLKAGGVYIPIDPTYPLERMRYILNDAEADFFLLQEEIAQNLAIRDERMLRLDSEWQKVDSYPTHDPVNFTRPDNLAYIIYTSGSTGKPKGTMLAHRGLVNLTRALAREYKVSSGVRSLQFASFSFDASVEEIFNPLINGGTVHLIRKETLLSGTGLVESLKKFKITNVTLPPSVLNILDPQDFPDLRSIISAGEACPREVAVKWSKNKHFVNGYGPTENTVCTTVYPVKDELNRATVPIGRPIQNVKTYVLDKNLNPLPPGIPGELYIGGMALARGYINRPDLTAERFLPNPFSDDDGARMYKTGDLVRWLPDGTLEFLGRIDFQVKIRGFRIELGEIESVLTALPQIRDALVLAKSTESSDPRLVAYFIPAEDQQVDEKILQEQLRKELPDYMVPAAFVALEKWPLTPNGKIDRRALPEPELPDSQKKTVYVKPRNTIEARLAGIWEELLKKRPVGVHDNFFELGGHSLLAMRLLTQIEQQFGKSLQLVHLFQNPTVEGLAAALSSEEKEKTTAKLIEMKKGADKPILYFIHPSGGSVHHYAELVKYLHPDITFYGIQAKGMDGKEEMHTTIEAMAAAYVEMILQHQPEGPYYLGSYSFGVIVAYEMAQQLKAMGHPVGMLIQFDQSPTVDHKVYTDTADMLTQMFQRYFKLDSDYLRKLETEEQFKYVLKKAKKAKVLPRFIRTAEFKHNVLMNETQSQAWMRYTIRPYEGDLVLFRSEENKNADRPDLGWSDYVRGQVEIIDVPGNHLSMMKEPQVQVLATKLNDWIKKNYSRG</sequence>
<comment type="cofactor">
    <cofactor evidence="1">
        <name>pantetheine 4'-phosphate</name>
        <dbReference type="ChEBI" id="CHEBI:47942"/>
    </cofactor>
</comment>
<proteinExistence type="inferred from homology"/>
<evidence type="ECO:0000256" key="2">
    <source>
        <dbReference type="ARBA" id="ARBA00006432"/>
    </source>
</evidence>
<dbReference type="SMART" id="SM00824">
    <property type="entry name" value="PKS_TE"/>
    <property type="match status" value="1"/>
</dbReference>
<dbReference type="SUPFAM" id="SSF53474">
    <property type="entry name" value="alpha/beta-Hydrolases"/>
    <property type="match status" value="1"/>
</dbReference>
<dbReference type="Gene3D" id="3.30.559.10">
    <property type="entry name" value="Chloramphenicol acetyltransferase-like domain"/>
    <property type="match status" value="3"/>
</dbReference>
<dbReference type="InterPro" id="IPR001031">
    <property type="entry name" value="Thioesterase"/>
</dbReference>
<dbReference type="FunFam" id="3.40.50.12780:FF:000012">
    <property type="entry name" value="Non-ribosomal peptide synthetase"/>
    <property type="match status" value="3"/>
</dbReference>
<dbReference type="Gene3D" id="1.10.1200.10">
    <property type="entry name" value="ACP-like"/>
    <property type="match status" value="3"/>
</dbReference>
<dbReference type="PROSITE" id="PS00455">
    <property type="entry name" value="AMP_BINDING"/>
    <property type="match status" value="3"/>
</dbReference>
<dbReference type="InterPro" id="IPR023213">
    <property type="entry name" value="CAT-like_dom_sf"/>
</dbReference>
<dbReference type="GO" id="GO:0044550">
    <property type="term" value="P:secondary metabolite biosynthetic process"/>
    <property type="evidence" value="ECO:0007669"/>
    <property type="project" value="UniProtKB-ARBA"/>
</dbReference>
<accession>A0A7V4U0P1</accession>
<dbReference type="SUPFAM" id="SSF52777">
    <property type="entry name" value="CoA-dependent acyltransferases"/>
    <property type="match status" value="6"/>
</dbReference>
<protein>
    <submittedName>
        <fullName evidence="6">Non-ribosomal peptide synthetase</fullName>
    </submittedName>
</protein>
<dbReference type="FunFam" id="2.30.38.10:FF:000001">
    <property type="entry name" value="Non-ribosomal peptide synthetase PvdI"/>
    <property type="match status" value="3"/>
</dbReference>
<dbReference type="Pfam" id="PF00975">
    <property type="entry name" value="Thioesterase"/>
    <property type="match status" value="1"/>
</dbReference>
<feature type="domain" description="Carrier" evidence="5">
    <location>
        <begin position="2068"/>
        <end position="2143"/>
    </location>
</feature>
<gene>
    <name evidence="6" type="ORF">ENK44_09150</name>
</gene>
<dbReference type="GO" id="GO:0043041">
    <property type="term" value="P:amino acid activation for nonribosomal peptide biosynthetic process"/>
    <property type="evidence" value="ECO:0007669"/>
    <property type="project" value="TreeGrafter"/>
</dbReference>
<evidence type="ECO:0000313" key="6">
    <source>
        <dbReference type="EMBL" id="HGY55856.1"/>
    </source>
</evidence>
<dbReference type="InterPro" id="IPR020806">
    <property type="entry name" value="PKS_PP-bd"/>
</dbReference>
<comment type="caution">
    <text evidence="6">The sequence shown here is derived from an EMBL/GenBank/DDBJ whole genome shotgun (WGS) entry which is preliminary data.</text>
</comment>
<dbReference type="PROSITE" id="PS50075">
    <property type="entry name" value="CARRIER"/>
    <property type="match status" value="3"/>
</dbReference>
<dbReference type="GO" id="GO:0072330">
    <property type="term" value="P:monocarboxylic acid biosynthetic process"/>
    <property type="evidence" value="ECO:0007669"/>
    <property type="project" value="UniProtKB-ARBA"/>
</dbReference>
<dbReference type="Gene3D" id="3.40.50.1820">
    <property type="entry name" value="alpha/beta hydrolase"/>
    <property type="match status" value="1"/>
</dbReference>
<keyword evidence="3" id="KW-0596">Phosphopantetheine</keyword>
<feature type="domain" description="Carrier" evidence="5">
    <location>
        <begin position="1001"/>
        <end position="1076"/>
    </location>
</feature>
<dbReference type="Gene3D" id="3.30.300.30">
    <property type="match status" value="3"/>
</dbReference>